<keyword evidence="3" id="KW-0648">Protein biosynthesis</keyword>
<sequence>MNLLQRIKDGASRVSEKAQSSVEVSKLNGQISDIEHEMQVEFLKMGKLFYEGYRSRDMSVAEGQMIELARGCNKLQEQIEDVRSRIAELRNERLCACGQIVGLDANFCPHCGRKLEARKPEDKEISLRKETSSAAAATAAPPVVTVHTVLEHEDEEDQYYGEEELTEAERELARRPEARVQYAEVLPELEEEAELEDADRIASGSDRSRREADELERERERQLELDRRIRDWKASEPAEERVAGDADTREIVNCQICRADLPKGSMWCPRCGSEQI</sequence>
<evidence type="ECO:0000256" key="1">
    <source>
        <dbReference type="SAM" id="Coils"/>
    </source>
</evidence>
<gene>
    <name evidence="3" type="ORF">J2Z70_004808</name>
</gene>
<dbReference type="GO" id="GO:0003746">
    <property type="term" value="F:translation elongation factor activity"/>
    <property type="evidence" value="ECO:0007669"/>
    <property type="project" value="UniProtKB-KW"/>
</dbReference>
<dbReference type="EMBL" id="JAGGLV010000019">
    <property type="protein sequence ID" value="MBP2114625.1"/>
    <property type="molecule type" value="Genomic_DNA"/>
</dbReference>
<feature type="coiled-coil region" evidence="1">
    <location>
        <begin position="65"/>
        <end position="92"/>
    </location>
</feature>
<feature type="region of interest" description="Disordered" evidence="2">
    <location>
        <begin position="120"/>
        <end position="140"/>
    </location>
</feature>
<feature type="compositionally biased region" description="Basic and acidic residues" evidence="2">
    <location>
        <begin position="120"/>
        <end position="131"/>
    </location>
</feature>
<accession>A0ABS4NYY6</accession>
<evidence type="ECO:0000313" key="4">
    <source>
        <dbReference type="Proteomes" id="UP000773462"/>
    </source>
</evidence>
<evidence type="ECO:0000256" key="2">
    <source>
        <dbReference type="SAM" id="MobiDB-lite"/>
    </source>
</evidence>
<organism evidence="3 4">
    <name type="scientific">Paenibacillus silagei</name>
    <dbReference type="NCBI Taxonomy" id="1670801"/>
    <lineage>
        <taxon>Bacteria</taxon>
        <taxon>Bacillati</taxon>
        <taxon>Bacillota</taxon>
        <taxon>Bacilli</taxon>
        <taxon>Bacillales</taxon>
        <taxon>Paenibacillaceae</taxon>
        <taxon>Paenibacillus</taxon>
    </lineage>
</organism>
<reference evidence="3 4" key="1">
    <citation type="submission" date="2021-03" db="EMBL/GenBank/DDBJ databases">
        <title>Genomic Encyclopedia of Type Strains, Phase IV (KMG-IV): sequencing the most valuable type-strain genomes for metagenomic binning, comparative biology and taxonomic classification.</title>
        <authorList>
            <person name="Goeker M."/>
        </authorList>
    </citation>
    <scope>NUCLEOTIDE SEQUENCE [LARGE SCALE GENOMIC DNA]</scope>
    <source>
        <strain evidence="3 4">DSM 101953</strain>
    </source>
</reference>
<dbReference type="Proteomes" id="UP000773462">
    <property type="component" value="Unassembled WGS sequence"/>
</dbReference>
<protein>
    <submittedName>
        <fullName evidence="3">RNA polymerase subunit RPABC4/transcription elongation factor Spt4</fullName>
    </submittedName>
</protein>
<comment type="caution">
    <text evidence="3">The sequence shown here is derived from an EMBL/GenBank/DDBJ whole genome shotgun (WGS) entry which is preliminary data.</text>
</comment>
<feature type="compositionally biased region" description="Basic and acidic residues" evidence="2">
    <location>
        <begin position="206"/>
        <end position="220"/>
    </location>
</feature>
<evidence type="ECO:0000313" key="3">
    <source>
        <dbReference type="EMBL" id="MBP2114625.1"/>
    </source>
</evidence>
<dbReference type="RefSeq" id="WP_209877260.1">
    <property type="nucleotide sequence ID" value="NZ_JAGGLV010000019.1"/>
</dbReference>
<name>A0ABS4NYY6_9BACL</name>
<proteinExistence type="predicted"/>
<keyword evidence="3" id="KW-0251">Elongation factor</keyword>
<keyword evidence="1" id="KW-0175">Coiled coil</keyword>
<feature type="region of interest" description="Disordered" evidence="2">
    <location>
        <begin position="191"/>
        <end position="220"/>
    </location>
</feature>
<keyword evidence="4" id="KW-1185">Reference proteome</keyword>